<comment type="caution">
    <text evidence="2">The sequence shown here is derived from an EMBL/GenBank/DDBJ whole genome shotgun (WGS) entry which is preliminary data.</text>
</comment>
<feature type="region of interest" description="Disordered" evidence="1">
    <location>
        <begin position="46"/>
        <end position="85"/>
    </location>
</feature>
<reference evidence="3" key="1">
    <citation type="journal article" date="2019" name="Curr. Biol.">
        <title>Genome Sequence of Striga asiatica Provides Insight into the Evolution of Plant Parasitism.</title>
        <authorList>
            <person name="Yoshida S."/>
            <person name="Kim S."/>
            <person name="Wafula E.K."/>
            <person name="Tanskanen J."/>
            <person name="Kim Y.M."/>
            <person name="Honaas L."/>
            <person name="Yang Z."/>
            <person name="Spallek T."/>
            <person name="Conn C.E."/>
            <person name="Ichihashi Y."/>
            <person name="Cheong K."/>
            <person name="Cui S."/>
            <person name="Der J.P."/>
            <person name="Gundlach H."/>
            <person name="Jiao Y."/>
            <person name="Hori C."/>
            <person name="Ishida J.K."/>
            <person name="Kasahara H."/>
            <person name="Kiba T."/>
            <person name="Kim M.S."/>
            <person name="Koo N."/>
            <person name="Laohavisit A."/>
            <person name="Lee Y.H."/>
            <person name="Lumba S."/>
            <person name="McCourt P."/>
            <person name="Mortimer J.C."/>
            <person name="Mutuku J.M."/>
            <person name="Nomura T."/>
            <person name="Sasaki-Sekimoto Y."/>
            <person name="Seto Y."/>
            <person name="Wang Y."/>
            <person name="Wakatake T."/>
            <person name="Sakakibara H."/>
            <person name="Demura T."/>
            <person name="Yamaguchi S."/>
            <person name="Yoneyama K."/>
            <person name="Manabe R.I."/>
            <person name="Nelson D.C."/>
            <person name="Schulman A.H."/>
            <person name="Timko M.P."/>
            <person name="dePamphilis C.W."/>
            <person name="Choi D."/>
            <person name="Shirasu K."/>
        </authorList>
    </citation>
    <scope>NUCLEOTIDE SEQUENCE [LARGE SCALE GENOMIC DNA]</scope>
    <source>
        <strain evidence="3">cv. UVA1</strain>
    </source>
</reference>
<gene>
    <name evidence="2" type="ORF">STAS_34126</name>
</gene>
<accession>A0A5A7RGS8</accession>
<organism evidence="2 3">
    <name type="scientific">Striga asiatica</name>
    <name type="common">Asiatic witchweed</name>
    <name type="synonym">Buchnera asiatica</name>
    <dbReference type="NCBI Taxonomy" id="4170"/>
    <lineage>
        <taxon>Eukaryota</taxon>
        <taxon>Viridiplantae</taxon>
        <taxon>Streptophyta</taxon>
        <taxon>Embryophyta</taxon>
        <taxon>Tracheophyta</taxon>
        <taxon>Spermatophyta</taxon>
        <taxon>Magnoliopsida</taxon>
        <taxon>eudicotyledons</taxon>
        <taxon>Gunneridae</taxon>
        <taxon>Pentapetalae</taxon>
        <taxon>asterids</taxon>
        <taxon>lamiids</taxon>
        <taxon>Lamiales</taxon>
        <taxon>Orobanchaceae</taxon>
        <taxon>Buchnereae</taxon>
        <taxon>Striga</taxon>
    </lineage>
</organism>
<evidence type="ECO:0000256" key="1">
    <source>
        <dbReference type="SAM" id="MobiDB-lite"/>
    </source>
</evidence>
<evidence type="ECO:0000313" key="3">
    <source>
        <dbReference type="Proteomes" id="UP000325081"/>
    </source>
</evidence>
<dbReference type="AlphaFoldDB" id="A0A5A7RGS8"/>
<name>A0A5A7RGS8_STRAF</name>
<proteinExistence type="predicted"/>
<dbReference type="Proteomes" id="UP000325081">
    <property type="component" value="Unassembled WGS sequence"/>
</dbReference>
<protein>
    <submittedName>
        <fullName evidence="2">IQ domain-containing protein H</fullName>
    </submittedName>
</protein>
<sequence>MAAVSRGEKIGHMIFDLERNQFILSALFIPVQPSAIPSMPYAFAESCSRPRQEPPRNASNHDPLSTRPRPTANEPCREHPQDQGHGVEFMRGVQQLVYRRGRGEIGRRGVEVRWYCILSARGAGRGRWARRGCIVCRGVGVCRGRGEVICRGMLDAAAWHAEG</sequence>
<keyword evidence="3" id="KW-1185">Reference proteome</keyword>
<evidence type="ECO:0000313" key="2">
    <source>
        <dbReference type="EMBL" id="GER56394.1"/>
    </source>
</evidence>
<dbReference type="EMBL" id="BKCP01012736">
    <property type="protein sequence ID" value="GER56394.1"/>
    <property type="molecule type" value="Genomic_DNA"/>
</dbReference>